<dbReference type="EMBL" id="JAHUZD010000027">
    <property type="protein sequence ID" value="KAI3405844.2"/>
    <property type="molecule type" value="Genomic_DNA"/>
</dbReference>
<dbReference type="GO" id="GO:0005730">
    <property type="term" value="C:nucleolus"/>
    <property type="evidence" value="ECO:0007669"/>
    <property type="project" value="TreeGrafter"/>
</dbReference>
<evidence type="ECO:0000256" key="4">
    <source>
        <dbReference type="ARBA" id="ARBA00022884"/>
    </source>
</evidence>
<dbReference type="GeneID" id="73379068"/>
<comment type="similarity">
    <text evidence="2 6">Belongs to the C1D family.</text>
</comment>
<dbReference type="GO" id="GO:0003723">
    <property type="term" value="F:RNA binding"/>
    <property type="evidence" value="ECO:0007669"/>
    <property type="project" value="UniProtKB-UniRule"/>
</dbReference>
<dbReference type="GO" id="GO:0003677">
    <property type="term" value="F:DNA binding"/>
    <property type="evidence" value="ECO:0007669"/>
    <property type="project" value="TreeGrafter"/>
</dbReference>
<dbReference type="RefSeq" id="XP_049181589.1">
    <property type="nucleotide sequence ID" value="XM_049322576.1"/>
</dbReference>
<comment type="function">
    <text evidence="6">Required for exosome-dependent processing of pre-rRNA and small nucleolar RNA (snRNA) precursors. Involved in processing of 35S pre-rRNA at the A0, A1 and A2 sites.</text>
</comment>
<comment type="caution">
    <text evidence="8">The sequence shown here is derived from an EMBL/GenBank/DDBJ whole genome shotgun (WGS) entry which is preliminary data.</text>
</comment>
<evidence type="ECO:0000256" key="7">
    <source>
        <dbReference type="SAM" id="MobiDB-lite"/>
    </source>
</evidence>
<evidence type="ECO:0000256" key="1">
    <source>
        <dbReference type="ARBA" id="ARBA00004123"/>
    </source>
</evidence>
<keyword evidence="3 6" id="KW-0698">rRNA processing</keyword>
<feature type="compositionally biased region" description="Basic and acidic residues" evidence="7">
    <location>
        <begin position="166"/>
        <end position="182"/>
    </location>
</feature>
<evidence type="ECO:0000313" key="8">
    <source>
        <dbReference type="EMBL" id="KAI3405844.2"/>
    </source>
</evidence>
<feature type="region of interest" description="Disordered" evidence="7">
    <location>
        <begin position="95"/>
        <end position="121"/>
    </location>
</feature>
<evidence type="ECO:0000256" key="3">
    <source>
        <dbReference type="ARBA" id="ARBA00022552"/>
    </source>
</evidence>
<feature type="compositionally biased region" description="Basic and acidic residues" evidence="7">
    <location>
        <begin position="106"/>
        <end position="121"/>
    </location>
</feature>
<evidence type="ECO:0000256" key="6">
    <source>
        <dbReference type="RuleBase" id="RU368003"/>
    </source>
</evidence>
<evidence type="ECO:0000313" key="9">
    <source>
        <dbReference type="Proteomes" id="UP001202479"/>
    </source>
</evidence>
<evidence type="ECO:0000256" key="5">
    <source>
        <dbReference type="ARBA" id="ARBA00023242"/>
    </source>
</evidence>
<feature type="compositionally biased region" description="Polar residues" evidence="7">
    <location>
        <begin position="195"/>
        <end position="209"/>
    </location>
</feature>
<dbReference type="PANTHER" id="PTHR15341:SF3">
    <property type="entry name" value="NUCLEAR NUCLEIC ACID-BINDING PROTEIN C1D"/>
    <property type="match status" value="1"/>
</dbReference>
<feature type="compositionally biased region" description="Basic residues" evidence="7">
    <location>
        <begin position="210"/>
        <end position="238"/>
    </location>
</feature>
<dbReference type="GO" id="GO:0000178">
    <property type="term" value="C:exosome (RNase complex)"/>
    <property type="evidence" value="ECO:0007669"/>
    <property type="project" value="TreeGrafter"/>
</dbReference>
<dbReference type="GO" id="GO:0010468">
    <property type="term" value="P:regulation of gene expression"/>
    <property type="evidence" value="ECO:0007669"/>
    <property type="project" value="TreeGrafter"/>
</dbReference>
<evidence type="ECO:0000256" key="2">
    <source>
        <dbReference type="ARBA" id="ARBA00009154"/>
    </source>
</evidence>
<protein>
    <recommendedName>
        <fullName evidence="6">Exosome complex protein</fullName>
    </recommendedName>
</protein>
<proteinExistence type="inferred from homology"/>
<feature type="region of interest" description="Disordered" evidence="7">
    <location>
        <begin position="140"/>
        <end position="238"/>
    </location>
</feature>
<dbReference type="InterPro" id="IPR007146">
    <property type="entry name" value="Sas10/Utp3/C1D"/>
</dbReference>
<dbReference type="InterPro" id="IPR011082">
    <property type="entry name" value="Exosome-assoc_fac/DNA_repair"/>
</dbReference>
<dbReference type="GO" id="GO:0000460">
    <property type="term" value="P:maturation of 5.8S rRNA"/>
    <property type="evidence" value="ECO:0007669"/>
    <property type="project" value="TreeGrafter"/>
</dbReference>
<keyword evidence="4 6" id="KW-0694">RNA-binding</keyword>
<organism evidence="8 9">
    <name type="scientific">Candida oxycetoniae</name>
    <dbReference type="NCBI Taxonomy" id="497107"/>
    <lineage>
        <taxon>Eukaryota</taxon>
        <taxon>Fungi</taxon>
        <taxon>Dikarya</taxon>
        <taxon>Ascomycota</taxon>
        <taxon>Saccharomycotina</taxon>
        <taxon>Pichiomycetes</taxon>
        <taxon>Debaryomycetaceae</taxon>
        <taxon>Candida/Lodderomyces clade</taxon>
        <taxon>Candida</taxon>
    </lineage>
</organism>
<keyword evidence="5 6" id="KW-0539">Nucleus</keyword>
<dbReference type="Pfam" id="PF04000">
    <property type="entry name" value="Sas10_Utp3"/>
    <property type="match status" value="1"/>
</dbReference>
<dbReference type="PANTHER" id="PTHR15341">
    <property type="entry name" value="SUN-COR STEROID HORMONE RECEPTOR CO-REPRESSOR"/>
    <property type="match status" value="1"/>
</dbReference>
<reference evidence="8" key="1">
    <citation type="journal article" date="2022" name="DNA Res.">
        <title>Genome analysis of five recently described species of the CUG-Ser clade uncovers Candida theae as a new hybrid lineage with pathogenic potential in the Candida parapsilosis species complex.</title>
        <authorList>
            <person name="Mixao V."/>
            <person name="Del Olmo V."/>
            <person name="Hegedusova E."/>
            <person name="Saus E."/>
            <person name="Pryszcz L."/>
            <person name="Cillingova A."/>
            <person name="Nosek J."/>
            <person name="Gabaldon T."/>
        </authorList>
    </citation>
    <scope>NUCLEOTIDE SEQUENCE</scope>
    <source>
        <strain evidence="8">CBS 10844</strain>
    </source>
</reference>
<sequence>MENIENVKLFLKSLDSSLAQYEHALQPLLSRTIDEHLALKSTNIDKIQFLNNFQYVLISTIFSYLKAIGVDTDQHPIKKELVRIKSYMLRAKALDKRASGGQQNKSKQEEEEKNRENKEYLTRTLGIKSGVVGMVKDTSPAISTQSFQGIHKRFKDDDEEEESDDGLEKQQEESPTRENDVKGKKKAKDRKDVGTTTNSENTVLSVSSSARKKKHDKAKTKTKTKTKTKKSGKVTKSL</sequence>
<gene>
    <name evidence="8" type="ORF">KGF56_001451</name>
</gene>
<dbReference type="AlphaFoldDB" id="A0AAI9WZA3"/>
<dbReference type="Proteomes" id="UP001202479">
    <property type="component" value="Unassembled WGS sequence"/>
</dbReference>
<name>A0AAI9WZA3_9ASCO</name>
<accession>A0AAI9WZA3</accession>
<keyword evidence="9" id="KW-1185">Reference proteome</keyword>
<comment type="subcellular location">
    <subcellularLocation>
        <location evidence="1 6">Nucleus</location>
    </subcellularLocation>
</comment>